<proteinExistence type="predicted"/>
<dbReference type="AlphaFoldDB" id="A0ABD3MYJ8"/>
<feature type="region of interest" description="Disordered" evidence="1">
    <location>
        <begin position="1"/>
        <end position="28"/>
    </location>
</feature>
<feature type="compositionally biased region" description="Low complexity" evidence="1">
    <location>
        <begin position="59"/>
        <end position="70"/>
    </location>
</feature>
<keyword evidence="3" id="KW-1185">Reference proteome</keyword>
<reference evidence="2 3" key="1">
    <citation type="submission" date="2024-10" db="EMBL/GenBank/DDBJ databases">
        <title>Updated reference genomes for cyclostephanoid diatoms.</title>
        <authorList>
            <person name="Roberts W.R."/>
            <person name="Alverson A.J."/>
        </authorList>
    </citation>
    <scope>NUCLEOTIDE SEQUENCE [LARGE SCALE GENOMIC DNA]</scope>
    <source>
        <strain evidence="2 3">AJA232-27</strain>
    </source>
</reference>
<feature type="region of interest" description="Disordered" evidence="1">
    <location>
        <begin position="59"/>
        <end position="78"/>
    </location>
</feature>
<evidence type="ECO:0000313" key="2">
    <source>
        <dbReference type="EMBL" id="KAL3768792.1"/>
    </source>
</evidence>
<name>A0ABD3MYJ8_9STRA</name>
<feature type="compositionally biased region" description="Polar residues" evidence="1">
    <location>
        <begin position="287"/>
        <end position="297"/>
    </location>
</feature>
<comment type="caution">
    <text evidence="2">The sequence shown here is derived from an EMBL/GenBank/DDBJ whole genome shotgun (WGS) entry which is preliminary data.</text>
</comment>
<feature type="compositionally biased region" description="Basic and acidic residues" evidence="1">
    <location>
        <begin position="873"/>
        <end position="884"/>
    </location>
</feature>
<feature type="region of interest" description="Disordered" evidence="1">
    <location>
        <begin position="869"/>
        <end position="896"/>
    </location>
</feature>
<dbReference type="EMBL" id="JALLBG020000062">
    <property type="protein sequence ID" value="KAL3768792.1"/>
    <property type="molecule type" value="Genomic_DNA"/>
</dbReference>
<organism evidence="2 3">
    <name type="scientific">Discostella pseudostelligera</name>
    <dbReference type="NCBI Taxonomy" id="259834"/>
    <lineage>
        <taxon>Eukaryota</taxon>
        <taxon>Sar</taxon>
        <taxon>Stramenopiles</taxon>
        <taxon>Ochrophyta</taxon>
        <taxon>Bacillariophyta</taxon>
        <taxon>Coscinodiscophyceae</taxon>
        <taxon>Thalassiosirophycidae</taxon>
        <taxon>Stephanodiscales</taxon>
        <taxon>Stephanodiscaceae</taxon>
        <taxon>Discostella</taxon>
    </lineage>
</organism>
<protein>
    <submittedName>
        <fullName evidence="2">Uncharacterized protein</fullName>
    </submittedName>
</protein>
<gene>
    <name evidence="2" type="ORF">ACHAWU_006893</name>
</gene>
<dbReference type="Proteomes" id="UP001530293">
    <property type="component" value="Unassembled WGS sequence"/>
</dbReference>
<feature type="compositionally biased region" description="Basic and acidic residues" evidence="1">
    <location>
        <begin position="1"/>
        <end position="19"/>
    </location>
</feature>
<evidence type="ECO:0000313" key="3">
    <source>
        <dbReference type="Proteomes" id="UP001530293"/>
    </source>
</evidence>
<feature type="region of interest" description="Disordered" evidence="1">
    <location>
        <begin position="262"/>
        <end position="297"/>
    </location>
</feature>
<evidence type="ECO:0000256" key="1">
    <source>
        <dbReference type="SAM" id="MobiDB-lite"/>
    </source>
</evidence>
<accession>A0ABD3MYJ8</accession>
<sequence length="939" mass="102942">MKAAGDERDSTPSMDRDASNDTDERDEQRFLRIFSRQLAEALRSKDEEEIKERERLRAAAAASTASGSRRSLSRDDETTHWERLRSTYVELCHDDPVISGGDEDCRLLSKALIPKHNKSTKISGNAKSKSNANTTILSLSSRLVSGILQASSRAVERSRTFTSAQSSNDADVGAESMFGSSKITTSEGYAHIAFAIFVEGPYRCIQQAENHETVVKFLGSFHPPEISNATPGKLDADEKSRLLEEATAEIVRGMEKVEVESNAGDILTSSSNVHDDDSSSSSEFFLPNSTNDAMRPSNNDNMNEIFAEDSDPDDFDYGTDDDPCFSAPTGQTIIGGKLRSAKSDEYDDFHDLSFDPIQLSEPSQANQTCEGAQKSIHYLLSSLSYGKLAFGSLSSRSWSECGMSETLADLSFMMLLEITNRDHHGNAAESNSFFHQIPNDGDESTDIAALWDRPLFALRDRALDKNHGHDALPSYLQLLTALLSHSEHETLLSPQTVQPSSRNCLPPTVIVGLSSLGSMCSSKEMANTASGRMCGTSVWSVCPREEMKKAIMTSLHSLARIVEGVCQRKSVFAHCRSANFGGGESTQGNSPWIRIAVCIIPMIEYLTNLQGRFDFQPVFEGVGSRSATLSESDAQALSESGLFREILSMYTTTRCENGTLNAETPNAQEVARLQLLRTIFTLSIHSPEVLGQYALRVPDFANEVHSSSFLDNHLVDAILWLSIGSYLLENKSGQTNQPRLKLRTGSSISSAAPPKETKSLAERSLLGFVAMCETTKMTLEYLKQCVQCSEGGALSDEQKKECDARQGKLGNIKMFSNCLSNCPSMTTIWLGSLKNNADATSVAREHIAQLKSTLASLPSFSDEVAKTHHLGHKKDDDSDCRQSEDDGLQTSDDEVNRKEQTVKQFRKEYRTVIGSVWSSVKVIALALDSQTGSALSKTD</sequence>